<dbReference type="InterPro" id="IPR010982">
    <property type="entry name" value="Lambda_DNA-bd_dom_sf"/>
</dbReference>
<organism evidence="1 2">
    <name type="scientific">Lacrimispora xylanisolvens</name>
    <dbReference type="NCBI Taxonomy" id="384636"/>
    <lineage>
        <taxon>Bacteria</taxon>
        <taxon>Bacillati</taxon>
        <taxon>Bacillota</taxon>
        <taxon>Clostridia</taxon>
        <taxon>Lachnospirales</taxon>
        <taxon>Lachnospiraceae</taxon>
        <taxon>Lacrimispora</taxon>
    </lineage>
</organism>
<accession>A0A2S6HQZ2</accession>
<protein>
    <recommendedName>
        <fullName evidence="3">Helix-turn-helix protein</fullName>
    </recommendedName>
</protein>
<dbReference type="RefSeq" id="WP_341457851.1">
    <property type="nucleotide sequence ID" value="NZ_PTJA01000008.1"/>
</dbReference>
<evidence type="ECO:0000313" key="1">
    <source>
        <dbReference type="EMBL" id="PPK79996.1"/>
    </source>
</evidence>
<dbReference type="GO" id="GO:0003677">
    <property type="term" value="F:DNA binding"/>
    <property type="evidence" value="ECO:0007669"/>
    <property type="project" value="InterPro"/>
</dbReference>
<comment type="caution">
    <text evidence="1">The sequence shown here is derived from an EMBL/GenBank/DDBJ whole genome shotgun (WGS) entry which is preliminary data.</text>
</comment>
<proteinExistence type="predicted"/>
<gene>
    <name evidence="1" type="ORF">BXY41_108221</name>
</gene>
<dbReference type="SUPFAM" id="SSF47413">
    <property type="entry name" value="lambda repressor-like DNA-binding domains"/>
    <property type="match status" value="1"/>
</dbReference>
<dbReference type="Gene3D" id="1.10.260.40">
    <property type="entry name" value="lambda repressor-like DNA-binding domains"/>
    <property type="match status" value="1"/>
</dbReference>
<evidence type="ECO:0008006" key="3">
    <source>
        <dbReference type="Google" id="ProtNLM"/>
    </source>
</evidence>
<keyword evidence="2" id="KW-1185">Reference proteome</keyword>
<evidence type="ECO:0000313" key="2">
    <source>
        <dbReference type="Proteomes" id="UP000237749"/>
    </source>
</evidence>
<reference evidence="1 2" key="1">
    <citation type="submission" date="2018-02" db="EMBL/GenBank/DDBJ databases">
        <title>Genomic Encyclopedia of Archaeal and Bacterial Type Strains, Phase II (KMG-II): from individual species to whole genera.</title>
        <authorList>
            <person name="Goeker M."/>
        </authorList>
    </citation>
    <scope>NUCLEOTIDE SEQUENCE [LARGE SCALE GENOMIC DNA]</scope>
    <source>
        <strain evidence="1 2">DSM 3808</strain>
    </source>
</reference>
<name>A0A2S6HQZ2_9FIRM</name>
<dbReference type="Proteomes" id="UP000237749">
    <property type="component" value="Unassembled WGS sequence"/>
</dbReference>
<dbReference type="EMBL" id="PTJA01000008">
    <property type="protein sequence ID" value="PPK79996.1"/>
    <property type="molecule type" value="Genomic_DNA"/>
</dbReference>
<sequence length="68" mass="7801">MNIQKLKGKMAESGITQEAIADAIGMSRCTFYRKMKRRGDTFTVEEMNKIVKIIPLSREEAITIFFTL</sequence>
<dbReference type="AlphaFoldDB" id="A0A2S6HQZ2"/>